<accession>A0AAW3D478</accession>
<dbReference type="RefSeq" id="WP_162009292.1">
    <property type="nucleotide sequence ID" value="NZ_CP013853.1"/>
</dbReference>
<comment type="caution">
    <text evidence="1">The sequence shown here is derived from an EMBL/GenBank/DDBJ whole genome shotgun (WGS) entry which is preliminary data.</text>
</comment>
<evidence type="ECO:0000313" key="1">
    <source>
        <dbReference type="EMBL" id="KFJ40184.1"/>
    </source>
</evidence>
<dbReference type="EMBL" id="JOVO01000015">
    <property type="protein sequence ID" value="KFJ40184.1"/>
    <property type="molecule type" value="Genomic_DNA"/>
</dbReference>
<evidence type="ECO:0000313" key="2">
    <source>
        <dbReference type="Proteomes" id="UP000028987"/>
    </source>
</evidence>
<reference evidence="1 2" key="1">
    <citation type="submission" date="2014-06" db="EMBL/GenBank/DDBJ databases">
        <authorList>
            <person name="Bishop-Lilly K.A."/>
            <person name="Broomall S.M."/>
            <person name="Chain P.S."/>
            <person name="Chertkov O."/>
            <person name="Coyne S.R."/>
            <person name="Daligault H.E."/>
            <person name="Davenport K.W."/>
            <person name="Erkkila T."/>
            <person name="Frey K.G."/>
            <person name="Gibbons H.S."/>
            <person name="Gu W."/>
            <person name="Jaissle J."/>
            <person name="Johnson S.L."/>
            <person name="Koroleva G.I."/>
            <person name="Ladner J.T."/>
            <person name="Lo C.-C."/>
            <person name="Minogue T.D."/>
            <person name="Munk C."/>
            <person name="Palacios G.F."/>
            <person name="Redden C.L."/>
            <person name="Rosenzweig C.N."/>
            <person name="Scholz M.B."/>
            <person name="Teshima H."/>
            <person name="Xu Y."/>
        </authorList>
    </citation>
    <scope>NUCLEOTIDE SEQUENCE [LARGE SCALE GENOMIC DNA]</scope>
    <source>
        <strain evidence="1 2">FTZ</strain>
    </source>
</reference>
<proteinExistence type="predicted"/>
<sequence>MCLTKYSRINYINIKNNSVISFDYNSVNQGQFRLKHNDNIVECVAIISTNLKSKYYHVEWSLVAD</sequence>
<dbReference type="Proteomes" id="UP000028987">
    <property type="component" value="Unassembled WGS sequence"/>
</dbReference>
<protein>
    <submittedName>
        <fullName evidence="1">Beta-fructofuranosidase domain protein</fullName>
    </submittedName>
</protein>
<gene>
    <name evidence="1" type="ORF">DR87_1861</name>
</gene>
<dbReference type="AlphaFoldDB" id="A0AAW3D478"/>
<organism evidence="1 2">
    <name type="scientific">Francisella tularensis</name>
    <dbReference type="NCBI Taxonomy" id="263"/>
    <lineage>
        <taxon>Bacteria</taxon>
        <taxon>Pseudomonadati</taxon>
        <taxon>Pseudomonadota</taxon>
        <taxon>Gammaproteobacteria</taxon>
        <taxon>Thiotrichales</taxon>
        <taxon>Francisellaceae</taxon>
        <taxon>Francisella</taxon>
    </lineage>
</organism>
<name>A0AAW3D478_FRATU</name>